<organism evidence="9 10">
    <name type="scientific">Aceticella autotrophica</name>
    <dbReference type="NCBI Taxonomy" id="2755338"/>
    <lineage>
        <taxon>Bacteria</taxon>
        <taxon>Bacillati</taxon>
        <taxon>Bacillota</taxon>
        <taxon>Clostridia</taxon>
        <taxon>Thermoanaerobacterales</taxon>
        <taxon>Thermoanaerobacteraceae</taxon>
        <taxon>Aceticella</taxon>
    </lineage>
</organism>
<dbReference type="SUPFAM" id="SSF53790">
    <property type="entry name" value="Tetrapyrrole methylase"/>
    <property type="match status" value="1"/>
</dbReference>
<dbReference type="EMBL" id="CP060096">
    <property type="protein sequence ID" value="QSZ28084.1"/>
    <property type="molecule type" value="Genomic_DNA"/>
</dbReference>
<accession>A0A975AX34</accession>
<dbReference type="InterPro" id="IPR035996">
    <property type="entry name" value="4pyrrol_Methylase_sf"/>
</dbReference>
<keyword evidence="10" id="KW-1185">Reference proteome</keyword>
<proteinExistence type="inferred from homology"/>
<dbReference type="Proteomes" id="UP000671913">
    <property type="component" value="Chromosome"/>
</dbReference>
<evidence type="ECO:0000256" key="7">
    <source>
        <dbReference type="PIRNR" id="PIRNR036427"/>
    </source>
</evidence>
<evidence type="ECO:0000256" key="1">
    <source>
        <dbReference type="ARBA" id="ARBA00004953"/>
    </source>
</evidence>
<protein>
    <submittedName>
        <fullName evidence="9">Precorrin-2 C(20)-methyltransferase</fullName>
        <ecNumber evidence="9">2.1.1.130</ecNumber>
    </submittedName>
</protein>
<evidence type="ECO:0000313" key="10">
    <source>
        <dbReference type="Proteomes" id="UP000671913"/>
    </source>
</evidence>
<dbReference type="Pfam" id="PF00590">
    <property type="entry name" value="TP_methylase"/>
    <property type="match status" value="1"/>
</dbReference>
<evidence type="ECO:0000259" key="8">
    <source>
        <dbReference type="Pfam" id="PF00590"/>
    </source>
</evidence>
<dbReference type="Gene3D" id="3.40.1010.10">
    <property type="entry name" value="Cobalt-precorrin-4 Transmethylase, Domain 1"/>
    <property type="match status" value="1"/>
</dbReference>
<dbReference type="CDD" id="cd11645">
    <property type="entry name" value="Precorrin_2_C20_MT"/>
    <property type="match status" value="1"/>
</dbReference>
<dbReference type="InterPro" id="IPR012382">
    <property type="entry name" value="CobI/CbiL"/>
</dbReference>
<evidence type="ECO:0000256" key="2">
    <source>
        <dbReference type="ARBA" id="ARBA00005879"/>
    </source>
</evidence>
<dbReference type="PIRSF" id="PIRSF036427">
    <property type="entry name" value="Precrrn-2_mtase"/>
    <property type="match status" value="1"/>
</dbReference>
<keyword evidence="3" id="KW-0169">Cobalamin biosynthesis</keyword>
<evidence type="ECO:0000313" key="9">
    <source>
        <dbReference type="EMBL" id="QSZ28084.1"/>
    </source>
</evidence>
<feature type="domain" description="Tetrapyrrole methylase" evidence="8">
    <location>
        <begin position="3"/>
        <end position="201"/>
    </location>
</feature>
<dbReference type="InterPro" id="IPR014777">
    <property type="entry name" value="4pyrrole_Mease_sub1"/>
</dbReference>
<evidence type="ECO:0000256" key="3">
    <source>
        <dbReference type="ARBA" id="ARBA00022573"/>
    </source>
</evidence>
<comment type="pathway">
    <text evidence="1">Cofactor biosynthesis; adenosylcobalamin biosynthesis.</text>
</comment>
<dbReference type="GO" id="GO:0009236">
    <property type="term" value="P:cobalamin biosynthetic process"/>
    <property type="evidence" value="ECO:0007669"/>
    <property type="project" value="UniProtKB-UniRule"/>
</dbReference>
<evidence type="ECO:0000256" key="5">
    <source>
        <dbReference type="ARBA" id="ARBA00022679"/>
    </source>
</evidence>
<dbReference type="InterPro" id="IPR006364">
    <property type="entry name" value="CobI/CbiL/CobIJ_dom"/>
</dbReference>
<dbReference type="NCBIfam" id="TIGR01467">
    <property type="entry name" value="cobI_cbiL"/>
    <property type="match status" value="1"/>
</dbReference>
<dbReference type="InterPro" id="IPR000878">
    <property type="entry name" value="4pyrrol_Mease"/>
</dbReference>
<dbReference type="PANTHER" id="PTHR43467:SF2">
    <property type="entry name" value="COBALT-PRECORRIN-2 C(20)-METHYLTRANSFERASE"/>
    <property type="match status" value="1"/>
</dbReference>
<sequence length="222" mass="24837">MAKLYGVGVGPGDRDLITLKAVKILEKADIVIAPASTGDDSIAYEIAAPYIMGKVMFMEFPMIHSKEQLEMKWDENVDIIKAYINSGNNVAFITIGDPMVYSTFIYILKRMAGFEVETIPGITSYNAAAAKVNIPIAEGKQPFVVVPSGDIQEIEKAFSLYDNIILMKVSQKYSEIVRIIKENKFKAVLIIRCGHDKEKIVYDLEGYKEKIDYLSIIIAKRV</sequence>
<dbReference type="RefSeq" id="WP_284680822.1">
    <property type="nucleotide sequence ID" value="NZ_CP060096.1"/>
</dbReference>
<keyword evidence="6" id="KW-0949">S-adenosyl-L-methionine</keyword>
<dbReference type="EC" id="2.1.1.130" evidence="9"/>
<dbReference type="GO" id="GO:0030788">
    <property type="term" value="F:precorrin-2 C20-methyltransferase activity"/>
    <property type="evidence" value="ECO:0007669"/>
    <property type="project" value="UniProtKB-EC"/>
</dbReference>
<dbReference type="AlphaFoldDB" id="A0A975AX34"/>
<evidence type="ECO:0000256" key="4">
    <source>
        <dbReference type="ARBA" id="ARBA00022603"/>
    </source>
</evidence>
<gene>
    <name evidence="9" type="primary">cobI</name>
    <name evidence="9" type="ORF">ACETAC_04320</name>
</gene>
<name>A0A975AX34_9THEO</name>
<dbReference type="KEGG" id="aaut:ACETAC_04320"/>
<keyword evidence="4 9" id="KW-0489">Methyltransferase</keyword>
<dbReference type="GO" id="GO:0032259">
    <property type="term" value="P:methylation"/>
    <property type="evidence" value="ECO:0007669"/>
    <property type="project" value="UniProtKB-KW"/>
</dbReference>
<keyword evidence="5 9" id="KW-0808">Transferase</keyword>
<reference evidence="9" key="1">
    <citation type="submission" date="2020-08" db="EMBL/GenBank/DDBJ databases">
        <title>Genomic insights into the carbon and energy metabolism of the first obligate autotrophic acetogenic bacterium Aceticella autotrophica gen. nov., sp. nov.</title>
        <authorList>
            <person name="Toshchakov S.V."/>
            <person name="Elcheninov A.G."/>
            <person name="Kublanov I.V."/>
            <person name="Frolov E.N."/>
            <person name="Lebedinsky A.V."/>
        </authorList>
    </citation>
    <scope>NUCLEOTIDE SEQUENCE</scope>
    <source>
        <strain evidence="9">3443-3Ac</strain>
    </source>
</reference>
<comment type="similarity">
    <text evidence="2 7">Belongs to the precorrin methyltransferase family.</text>
</comment>
<dbReference type="PANTHER" id="PTHR43467">
    <property type="entry name" value="COBALT-PRECORRIN-2 C(20)-METHYLTRANSFERASE"/>
    <property type="match status" value="1"/>
</dbReference>
<dbReference type="InterPro" id="IPR014776">
    <property type="entry name" value="4pyrrole_Mease_sub2"/>
</dbReference>
<dbReference type="Gene3D" id="3.30.950.10">
    <property type="entry name" value="Methyltransferase, Cobalt-precorrin-4 Transmethylase, Domain 2"/>
    <property type="match status" value="1"/>
</dbReference>
<evidence type="ECO:0000256" key="6">
    <source>
        <dbReference type="ARBA" id="ARBA00022691"/>
    </source>
</evidence>